<dbReference type="PANTHER" id="PTHR33908:SF11">
    <property type="entry name" value="MEMBRANE PROTEIN"/>
    <property type="match status" value="1"/>
</dbReference>
<dbReference type="Pfam" id="PF13231">
    <property type="entry name" value="PMT_2"/>
    <property type="match status" value="1"/>
</dbReference>
<evidence type="ECO:0000259" key="10">
    <source>
        <dbReference type="Pfam" id="PF13231"/>
    </source>
</evidence>
<feature type="transmembrane region" description="Helical" evidence="9">
    <location>
        <begin position="260"/>
        <end position="277"/>
    </location>
</feature>
<feature type="transmembrane region" description="Helical" evidence="9">
    <location>
        <begin position="283"/>
        <end position="314"/>
    </location>
</feature>
<evidence type="ECO:0000256" key="2">
    <source>
        <dbReference type="ARBA" id="ARBA00022475"/>
    </source>
</evidence>
<dbReference type="EMBL" id="BKZW01000005">
    <property type="protein sequence ID" value="GER92040.1"/>
    <property type="molecule type" value="Genomic_DNA"/>
</dbReference>
<evidence type="ECO:0000256" key="8">
    <source>
        <dbReference type="SAM" id="MobiDB-lite"/>
    </source>
</evidence>
<feature type="domain" description="Glycosyltransferase RgtA/B/C/D-like" evidence="10">
    <location>
        <begin position="198"/>
        <end position="338"/>
    </location>
</feature>
<dbReference type="GO" id="GO:0005886">
    <property type="term" value="C:plasma membrane"/>
    <property type="evidence" value="ECO:0007669"/>
    <property type="project" value="UniProtKB-SubCell"/>
</dbReference>
<feature type="compositionally biased region" description="Basic and acidic residues" evidence="8">
    <location>
        <begin position="95"/>
        <end position="107"/>
    </location>
</feature>
<organism evidence="11 12">
    <name type="scientific">Dictyobacter vulcani</name>
    <dbReference type="NCBI Taxonomy" id="2607529"/>
    <lineage>
        <taxon>Bacteria</taxon>
        <taxon>Bacillati</taxon>
        <taxon>Chloroflexota</taxon>
        <taxon>Ktedonobacteria</taxon>
        <taxon>Ktedonobacterales</taxon>
        <taxon>Dictyobacteraceae</taxon>
        <taxon>Dictyobacter</taxon>
    </lineage>
</organism>
<keyword evidence="5 9" id="KW-0812">Transmembrane</keyword>
<keyword evidence="3" id="KW-0328">Glycosyltransferase</keyword>
<comment type="caution">
    <text evidence="11">The sequence shown here is derived from an EMBL/GenBank/DDBJ whole genome shotgun (WGS) entry which is preliminary data.</text>
</comment>
<evidence type="ECO:0000256" key="9">
    <source>
        <dbReference type="SAM" id="Phobius"/>
    </source>
</evidence>
<keyword evidence="12" id="KW-1185">Reference proteome</keyword>
<evidence type="ECO:0000256" key="7">
    <source>
        <dbReference type="ARBA" id="ARBA00023136"/>
    </source>
</evidence>
<dbReference type="AlphaFoldDB" id="A0A5J4KZR9"/>
<evidence type="ECO:0000256" key="5">
    <source>
        <dbReference type="ARBA" id="ARBA00022692"/>
    </source>
</evidence>
<dbReference type="PANTHER" id="PTHR33908">
    <property type="entry name" value="MANNOSYLTRANSFERASE YKCB-RELATED"/>
    <property type="match status" value="1"/>
</dbReference>
<protein>
    <recommendedName>
        <fullName evidence="10">Glycosyltransferase RgtA/B/C/D-like domain-containing protein</fullName>
    </recommendedName>
</protein>
<feature type="compositionally biased region" description="Polar residues" evidence="8">
    <location>
        <begin position="34"/>
        <end position="53"/>
    </location>
</feature>
<evidence type="ECO:0000313" key="11">
    <source>
        <dbReference type="EMBL" id="GER92040.1"/>
    </source>
</evidence>
<evidence type="ECO:0000313" key="12">
    <source>
        <dbReference type="Proteomes" id="UP000326912"/>
    </source>
</evidence>
<feature type="transmembrane region" description="Helical" evidence="9">
    <location>
        <begin position="448"/>
        <end position="468"/>
    </location>
</feature>
<feature type="transmembrane region" description="Helical" evidence="9">
    <location>
        <begin position="183"/>
        <end position="201"/>
    </location>
</feature>
<proteinExistence type="predicted"/>
<accession>A0A5J4KZR9</accession>
<gene>
    <name evidence="11" type="ORF">KDW_62020</name>
</gene>
<dbReference type="Proteomes" id="UP000326912">
    <property type="component" value="Unassembled WGS sequence"/>
</dbReference>
<keyword evidence="4" id="KW-0808">Transferase</keyword>
<feature type="transmembrane region" description="Helical" evidence="9">
    <location>
        <begin position="368"/>
        <end position="391"/>
    </location>
</feature>
<feature type="region of interest" description="Disordered" evidence="8">
    <location>
        <begin position="34"/>
        <end position="120"/>
    </location>
</feature>
<reference evidence="11 12" key="1">
    <citation type="submission" date="2019-10" db="EMBL/GenBank/DDBJ databases">
        <title>Dictyobacter vulcani sp. nov., within the class Ktedonobacteria, isolated from soil of volcanic Mt. Zao.</title>
        <authorList>
            <person name="Zheng Y."/>
            <person name="Wang C.M."/>
            <person name="Sakai Y."/>
            <person name="Abe K."/>
            <person name="Yokota A."/>
            <person name="Yabe S."/>
        </authorList>
    </citation>
    <scope>NUCLEOTIDE SEQUENCE [LARGE SCALE GENOMIC DNA]</scope>
    <source>
        <strain evidence="11 12">W12</strain>
    </source>
</reference>
<feature type="transmembrane region" description="Helical" evidence="9">
    <location>
        <begin position="398"/>
        <end position="418"/>
    </location>
</feature>
<keyword evidence="6 9" id="KW-1133">Transmembrane helix</keyword>
<evidence type="ECO:0000256" key="4">
    <source>
        <dbReference type="ARBA" id="ARBA00022679"/>
    </source>
</evidence>
<feature type="transmembrane region" description="Helical" evidence="9">
    <location>
        <begin position="208"/>
        <end position="228"/>
    </location>
</feature>
<comment type="subcellular location">
    <subcellularLocation>
        <location evidence="1">Cell membrane</location>
        <topology evidence="1">Multi-pass membrane protein</topology>
    </subcellularLocation>
</comment>
<keyword evidence="2" id="KW-1003">Cell membrane</keyword>
<name>A0A5J4KZR9_9CHLR</name>
<dbReference type="GO" id="GO:0016763">
    <property type="term" value="F:pentosyltransferase activity"/>
    <property type="evidence" value="ECO:0007669"/>
    <property type="project" value="TreeGrafter"/>
</dbReference>
<dbReference type="InterPro" id="IPR050297">
    <property type="entry name" value="LipidA_mod_glycosyltrf_83"/>
</dbReference>
<dbReference type="GO" id="GO:0009103">
    <property type="term" value="P:lipopolysaccharide biosynthetic process"/>
    <property type="evidence" value="ECO:0007669"/>
    <property type="project" value="UniProtKB-ARBA"/>
</dbReference>
<evidence type="ECO:0000256" key="1">
    <source>
        <dbReference type="ARBA" id="ARBA00004651"/>
    </source>
</evidence>
<evidence type="ECO:0000256" key="6">
    <source>
        <dbReference type="ARBA" id="ARBA00022989"/>
    </source>
</evidence>
<feature type="transmembrane region" description="Helical" evidence="9">
    <location>
        <begin position="326"/>
        <end position="348"/>
    </location>
</feature>
<feature type="transmembrane region" description="Helical" evidence="9">
    <location>
        <begin position="424"/>
        <end position="443"/>
    </location>
</feature>
<sequence>MVDTAIVSACNTLPATEQPARAALSALDTTAVPTVNQPTTNRTALSELNTSIVPSVARPAPTPTPAPALEVQPTAGIELVRHSTPRTQPKSSPDAAHEASTKTEVQPKKASRKSAKTPAVVPGRDAPVRYTYWITLGYLTLLAYIIIQCVFILQRQSGPRMDEATYIVAGIRTLQGQGIQDGYLSWFAGSLLWPLLAGLGFTLKGLLLVRFTAMAFGFVTLVALYSATRNLFDARVACFTAMAFVANSTMLVLGHLGVSMSPAVALLAISLACLSQLTNHPHRFWICAAAVAFALAVITEYLAALMLLPLLGVLAYVRQDKRRTDIFLFLFLATGLFLAFLLSFQYQFGDWVSSVTNTVATPRTSRLALLMTQAYFTGIPCVIAALGFLLAGKKKLTIFLLIASVLFPLYHGLTGIAADMDGNAGFGFLFLYPLIGLVCALLWKRMFLLKFLALIVLAGLIVLGVYQYPKLDNNWPDIRQPATYLAQQAKPGDTFLINDSWSYSMYLYAQHKIKAPDAVLNNYQITHSKAKINICQYNWFVETKWSNSWPATITKQLRACKNFVPVYFYEQKDTALKSNFQILKYTDTVTIWKNINSHITTNKTPGPSKAGKK</sequence>
<dbReference type="InterPro" id="IPR038731">
    <property type="entry name" value="RgtA/B/C-like"/>
</dbReference>
<keyword evidence="7 9" id="KW-0472">Membrane</keyword>
<feature type="transmembrane region" description="Helical" evidence="9">
    <location>
        <begin position="132"/>
        <end position="153"/>
    </location>
</feature>
<evidence type="ECO:0000256" key="3">
    <source>
        <dbReference type="ARBA" id="ARBA00022676"/>
    </source>
</evidence>